<proteinExistence type="inferred from homology"/>
<dbReference type="InParanoid" id="A0A1J7JMA4"/>
<reference evidence="6 7" key="1">
    <citation type="submission" date="2016-10" db="EMBL/GenBank/DDBJ databases">
        <title>Draft genome sequence of Coniochaeta ligniaria NRRL30616, a lignocellulolytic fungus for bioabatement of inhibitors in plant biomass hydrolysates.</title>
        <authorList>
            <consortium name="DOE Joint Genome Institute"/>
            <person name="Jimenez D.J."/>
            <person name="Hector R.E."/>
            <person name="Riley R."/>
            <person name="Sun H."/>
            <person name="Grigoriev I.V."/>
            <person name="Van Elsas J.D."/>
            <person name="Nichols N.N."/>
        </authorList>
    </citation>
    <scope>NUCLEOTIDE SEQUENCE [LARGE SCALE GENOMIC DNA]</scope>
    <source>
        <strain evidence="6 7">NRRL 30616</strain>
    </source>
</reference>
<dbReference type="GO" id="GO:0008033">
    <property type="term" value="P:tRNA processing"/>
    <property type="evidence" value="ECO:0007669"/>
    <property type="project" value="UniProtKB-KW"/>
</dbReference>
<dbReference type="Proteomes" id="UP000182658">
    <property type="component" value="Unassembled WGS sequence"/>
</dbReference>
<dbReference type="EMBL" id="KV875096">
    <property type="protein sequence ID" value="OIW31008.1"/>
    <property type="molecule type" value="Genomic_DNA"/>
</dbReference>
<dbReference type="InterPro" id="IPR007175">
    <property type="entry name" value="Rpr2/Snm1/Rpp21"/>
</dbReference>
<dbReference type="Gene3D" id="6.20.50.20">
    <property type="match status" value="1"/>
</dbReference>
<protein>
    <submittedName>
        <fullName evidence="6">Rpr2-domain-containing protein</fullName>
    </submittedName>
</protein>
<dbReference type="PANTHER" id="PTHR14742">
    <property type="entry name" value="RIBONUCLEASE P SUBUNIT P21"/>
    <property type="match status" value="1"/>
</dbReference>
<keyword evidence="7" id="KW-1185">Reference proteome</keyword>
<evidence type="ECO:0000313" key="6">
    <source>
        <dbReference type="EMBL" id="OIW31008.1"/>
    </source>
</evidence>
<name>A0A1J7JMA4_9PEZI</name>
<keyword evidence="1" id="KW-0819">tRNA processing</keyword>
<comment type="similarity">
    <text evidence="4">Belongs to the eukaryotic/archaeal RNase P protein component 4 family.</text>
</comment>
<dbReference type="GO" id="GO:0046872">
    <property type="term" value="F:metal ion binding"/>
    <property type="evidence" value="ECO:0007669"/>
    <property type="project" value="UniProtKB-KW"/>
</dbReference>
<feature type="region of interest" description="Disordered" evidence="5">
    <location>
        <begin position="123"/>
        <end position="150"/>
    </location>
</feature>
<accession>A0A1J7JMA4</accession>
<dbReference type="AlphaFoldDB" id="A0A1J7JMA4"/>
<evidence type="ECO:0000313" key="7">
    <source>
        <dbReference type="Proteomes" id="UP000182658"/>
    </source>
</evidence>
<evidence type="ECO:0000256" key="5">
    <source>
        <dbReference type="SAM" id="MobiDB-lite"/>
    </source>
</evidence>
<evidence type="ECO:0000256" key="4">
    <source>
        <dbReference type="ARBA" id="ARBA00038402"/>
    </source>
</evidence>
<evidence type="ECO:0000256" key="2">
    <source>
        <dbReference type="ARBA" id="ARBA00022723"/>
    </source>
</evidence>
<dbReference type="FunCoup" id="A0A1J7JMA4">
    <property type="interactions" value="15"/>
</dbReference>
<evidence type="ECO:0000256" key="1">
    <source>
        <dbReference type="ARBA" id="ARBA00022694"/>
    </source>
</evidence>
<evidence type="ECO:0000256" key="3">
    <source>
        <dbReference type="ARBA" id="ARBA00022833"/>
    </source>
</evidence>
<organism evidence="6 7">
    <name type="scientific">Coniochaeta ligniaria NRRL 30616</name>
    <dbReference type="NCBI Taxonomy" id="1408157"/>
    <lineage>
        <taxon>Eukaryota</taxon>
        <taxon>Fungi</taxon>
        <taxon>Dikarya</taxon>
        <taxon>Ascomycota</taxon>
        <taxon>Pezizomycotina</taxon>
        <taxon>Sordariomycetes</taxon>
        <taxon>Sordariomycetidae</taxon>
        <taxon>Coniochaetales</taxon>
        <taxon>Coniochaetaceae</taxon>
        <taxon>Coniochaeta</taxon>
    </lineage>
</organism>
<gene>
    <name evidence="6" type="ORF">CONLIGDRAFT_574006</name>
</gene>
<dbReference type="Pfam" id="PF04032">
    <property type="entry name" value="Rpr2"/>
    <property type="match status" value="1"/>
</dbReference>
<dbReference type="GO" id="GO:0005655">
    <property type="term" value="C:nucleolar ribonuclease P complex"/>
    <property type="evidence" value="ECO:0007669"/>
    <property type="project" value="TreeGrafter"/>
</dbReference>
<feature type="compositionally biased region" description="Basic residues" evidence="5">
    <location>
        <begin position="123"/>
        <end position="137"/>
    </location>
</feature>
<keyword evidence="3" id="KW-0862">Zinc</keyword>
<dbReference type="OrthoDB" id="128536at2759"/>
<dbReference type="STRING" id="1408157.A0A1J7JMA4"/>
<sequence>MAKGKPVATVQNRPMYSRISFLQQAATYLTQASEKSHDEMRSGQAKPISTGAARRLVTDLRSVSLKTRIRLSPAVKQTMCKYCDALLIEGETCTTVIENKSKGGKKPWADILVRKCHACGNAKRHPLNSARQKRKSLRAVGTEQREDGDT</sequence>
<keyword evidence="2" id="KW-0479">Metal-binding</keyword>
<dbReference type="PANTHER" id="PTHR14742:SF0">
    <property type="entry name" value="RIBONUCLEASE P PROTEIN SUBUNIT P21"/>
    <property type="match status" value="1"/>
</dbReference>